<sequence length="104" mass="11699">MTFSLITNYWTGKILSWFSTMYIVLSFLQQSSDQKGHFKHGGVQYCVSTAMHVPTGCISLLLSYITCFFGSDMLPTNDINLLAKMRLKKTGKEMNDNISALFGL</sequence>
<dbReference type="AlphaFoldDB" id="A0A4E9FD32"/>
<feature type="transmembrane region" description="Helical" evidence="1">
    <location>
        <begin position="6"/>
        <end position="28"/>
    </location>
</feature>
<keyword evidence="1" id="KW-0812">Transmembrane</keyword>
<keyword evidence="1" id="KW-0472">Membrane</keyword>
<protein>
    <submittedName>
        <fullName evidence="2 4">Uncharacterized protein</fullName>
    </submittedName>
</protein>
<reference evidence="2" key="2">
    <citation type="submission" date="2019-04" db="EMBL/GenBank/DDBJ databases">
        <authorList>
            <person name="Howe K."/>
            <person name="Paulini M."/>
            <person name="Williams G."/>
        </authorList>
    </citation>
    <scope>NUCLEOTIDE SEQUENCE [LARGE SCALE GENOMIC DNA]</scope>
    <source>
        <strain evidence="2">FR3</strain>
    </source>
</reference>
<dbReference type="Proteomes" id="UP000006672">
    <property type="component" value="Unassembled WGS sequence"/>
</dbReference>
<evidence type="ECO:0000313" key="2">
    <source>
        <dbReference type="EMBL" id="VIO91490.1"/>
    </source>
</evidence>
<proteinExistence type="predicted"/>
<name>A0A4E9FD32_BRUMA</name>
<keyword evidence="1" id="KW-1133">Transmembrane helix</keyword>
<dbReference type="EMBL" id="CAAKNF010000192">
    <property type="protein sequence ID" value="VIO91490.1"/>
    <property type="molecule type" value="Genomic_DNA"/>
</dbReference>
<dbReference type="KEGG" id="bmy:BM_BM7783"/>
<organism evidence="2">
    <name type="scientific">Brugia malayi</name>
    <name type="common">Filarial nematode worm</name>
    <dbReference type="NCBI Taxonomy" id="6279"/>
    <lineage>
        <taxon>Eukaryota</taxon>
        <taxon>Metazoa</taxon>
        <taxon>Ecdysozoa</taxon>
        <taxon>Nematoda</taxon>
        <taxon>Chromadorea</taxon>
        <taxon>Rhabditida</taxon>
        <taxon>Spirurina</taxon>
        <taxon>Spiruromorpha</taxon>
        <taxon>Filarioidea</taxon>
        <taxon>Onchocercidae</taxon>
        <taxon>Brugia</taxon>
    </lineage>
</organism>
<dbReference type="GeneID" id="66060146"/>
<evidence type="ECO:0000313" key="3">
    <source>
        <dbReference type="Proteomes" id="UP000006672"/>
    </source>
</evidence>
<gene>
    <name evidence="2" type="primary">Bm7783</name>
    <name evidence="2" type="ORF">BM_BM7783</name>
</gene>
<reference evidence="4" key="3">
    <citation type="submission" date="2022-04" db="UniProtKB">
        <authorList>
            <consortium name="WormBaseParasite"/>
        </authorList>
    </citation>
    <scope>IDENTIFICATION</scope>
</reference>
<evidence type="ECO:0000313" key="4">
    <source>
        <dbReference type="WBParaSite" id="Bm7783.1"/>
    </source>
</evidence>
<keyword evidence="3" id="KW-1185">Reference proteome</keyword>
<reference evidence="3" key="1">
    <citation type="journal article" date="2007" name="Science">
        <title>Draft genome of the filarial nematode parasite Brugia malayi.</title>
        <authorList>
            <person name="Ghedin E."/>
            <person name="Wang S."/>
            <person name="Spiro D."/>
            <person name="Caler E."/>
            <person name="Zhao Q."/>
            <person name="Crabtree J."/>
            <person name="Allen J.E."/>
            <person name="Delcher A.L."/>
            <person name="Guiliano D.B."/>
            <person name="Miranda-Saavedra D."/>
            <person name="Angiuoli S.V."/>
            <person name="Creasy T."/>
            <person name="Amedeo P."/>
            <person name="Haas B."/>
            <person name="El-Sayed N.M."/>
            <person name="Wortman J.R."/>
            <person name="Feldblyum T."/>
            <person name="Tallon L."/>
            <person name="Schatz M."/>
            <person name="Shumway M."/>
            <person name="Koo H."/>
            <person name="Salzberg S.L."/>
            <person name="Schobel S."/>
            <person name="Pertea M."/>
            <person name="Pop M."/>
            <person name="White O."/>
            <person name="Barton G.J."/>
            <person name="Carlow C.K."/>
            <person name="Crawford M.J."/>
            <person name="Daub J."/>
            <person name="Dimmic M.W."/>
            <person name="Estes C.F."/>
            <person name="Foster J.M."/>
            <person name="Ganatra M."/>
            <person name="Gregory W.F."/>
            <person name="Johnson N.M."/>
            <person name="Jin J."/>
            <person name="Komuniecki R."/>
            <person name="Korf I."/>
            <person name="Kumar S."/>
            <person name="Laney S."/>
            <person name="Li B.W."/>
            <person name="Li W."/>
            <person name="Lindblom T.H."/>
            <person name="Lustigman S."/>
            <person name="Ma D."/>
            <person name="Maina C.V."/>
            <person name="Martin D.M."/>
            <person name="McCarter J.P."/>
            <person name="McReynolds L."/>
            <person name="Mitreva M."/>
            <person name="Nutman T.B."/>
            <person name="Parkinson J."/>
            <person name="Peregrin-Alvarez J.M."/>
            <person name="Poole C."/>
            <person name="Ren Q."/>
            <person name="Saunders L."/>
            <person name="Sluder A.E."/>
            <person name="Smith K."/>
            <person name="Stanke M."/>
            <person name="Unnasch T.R."/>
            <person name="Ware J."/>
            <person name="Wei A.D."/>
            <person name="Weil G."/>
            <person name="Williams D.J."/>
            <person name="Zhang Y."/>
            <person name="Williams S.A."/>
            <person name="Fraser-Liggett C."/>
            <person name="Slatko B."/>
            <person name="Blaxter M.L."/>
            <person name="Scott A.L."/>
        </authorList>
    </citation>
    <scope>NUCLEOTIDE SEQUENCE</scope>
    <source>
        <strain evidence="3">FR3</strain>
    </source>
</reference>
<evidence type="ECO:0000256" key="1">
    <source>
        <dbReference type="SAM" id="Phobius"/>
    </source>
</evidence>
<dbReference type="RefSeq" id="XP_042932973.1">
    <property type="nucleotide sequence ID" value="XM_043077039.1"/>
</dbReference>
<accession>A0A8L7TG78</accession>
<dbReference type="WBParaSite" id="Bm7783.1">
    <property type="protein sequence ID" value="Bm7783.1"/>
    <property type="gene ID" value="WBGene00228044"/>
</dbReference>
<dbReference type="CTD" id="66060146"/>
<accession>A0A4E9FD32</accession>